<feature type="binding site" evidence="8">
    <location>
        <position position="153"/>
    </location>
    <ligand>
        <name>ATP</name>
        <dbReference type="ChEBI" id="CHEBI:30616"/>
    </ligand>
</feature>
<feature type="region of interest" description="Domain I, interacts with DnaA modulators" evidence="8">
    <location>
        <begin position="1"/>
        <end position="101"/>
    </location>
</feature>
<dbReference type="CDD" id="cd06571">
    <property type="entry name" value="Bac_DnaA_C"/>
    <property type="match status" value="1"/>
</dbReference>
<dbReference type="GO" id="GO:0003688">
    <property type="term" value="F:DNA replication origin binding"/>
    <property type="evidence" value="ECO:0007669"/>
    <property type="project" value="UniProtKB-UniRule"/>
</dbReference>
<feature type="region of interest" description="Domain IV, binds dsDNA" evidence="8">
    <location>
        <begin position="335"/>
        <end position="456"/>
    </location>
</feature>
<evidence type="ECO:0000256" key="1">
    <source>
        <dbReference type="ARBA" id="ARBA00006583"/>
    </source>
</evidence>
<keyword evidence="3 8" id="KW-0235">DNA replication</keyword>
<dbReference type="GO" id="GO:0005524">
    <property type="term" value="F:ATP binding"/>
    <property type="evidence" value="ECO:0007669"/>
    <property type="project" value="UniProtKB-UniRule"/>
</dbReference>
<protein>
    <recommendedName>
        <fullName evidence="8 9">Chromosomal replication initiator protein DnaA</fullName>
    </recommendedName>
</protein>
<feature type="binding site" evidence="8">
    <location>
        <position position="156"/>
    </location>
    <ligand>
        <name>ATP</name>
        <dbReference type="ChEBI" id="CHEBI:30616"/>
    </ligand>
</feature>
<dbReference type="Pfam" id="PF08299">
    <property type="entry name" value="Bac_DnaA_C"/>
    <property type="match status" value="1"/>
</dbReference>
<comment type="domain">
    <text evidence="8">Domain I is involved in oligomerization and binding regulators, domain II is flexibile and of varying length in different bacteria, domain III forms the AAA+ region, while domain IV binds dsDNA.</text>
</comment>
<evidence type="ECO:0000256" key="6">
    <source>
        <dbReference type="ARBA" id="ARBA00023121"/>
    </source>
</evidence>
<dbReference type="InterPro" id="IPR024633">
    <property type="entry name" value="DnaA_N_dom"/>
</dbReference>
<dbReference type="Gene3D" id="3.40.50.300">
    <property type="entry name" value="P-loop containing nucleotide triphosphate hydrolases"/>
    <property type="match status" value="1"/>
</dbReference>
<feature type="domain" description="AAA+ ATPase" evidence="12">
    <location>
        <begin position="142"/>
        <end position="276"/>
    </location>
</feature>
<comment type="caution">
    <text evidence="14">The sequence shown here is derived from an EMBL/GenBank/DDBJ whole genome shotgun (WGS) entry which is preliminary data.</text>
</comment>
<dbReference type="Gene3D" id="1.10.8.60">
    <property type="match status" value="1"/>
</dbReference>
<name>A0A2Y9C6E8_9FIRM</name>
<organism evidence="14 15">
    <name type="scientific">Faecalicatena orotica</name>
    <dbReference type="NCBI Taxonomy" id="1544"/>
    <lineage>
        <taxon>Bacteria</taxon>
        <taxon>Bacillati</taxon>
        <taxon>Bacillota</taxon>
        <taxon>Clostridia</taxon>
        <taxon>Lachnospirales</taxon>
        <taxon>Lachnospiraceae</taxon>
        <taxon>Faecalicatena</taxon>
    </lineage>
</organism>
<feature type="domain" description="Chromosomal replication initiator DnaA C-terminal" evidence="13">
    <location>
        <begin position="363"/>
        <end position="432"/>
    </location>
</feature>
<dbReference type="GO" id="GO:0006275">
    <property type="term" value="P:regulation of DNA replication"/>
    <property type="evidence" value="ECO:0007669"/>
    <property type="project" value="UniProtKB-UniRule"/>
</dbReference>
<dbReference type="OrthoDB" id="9807019at2"/>
<dbReference type="RefSeq" id="WP_109733265.1">
    <property type="nucleotide sequence ID" value="NZ_BAAACK010000022.1"/>
</dbReference>
<sequence>MNIVEENWEQILNKMKLEYCSSNISYNTWIAPLTVYEVTDDTVYILVRLKASLEHIEEKYMLPFKVCIAEVTGKEYDISFVTEDNVTIQEKKENVVKKQKSNAIFENANLNGKYTFDTFVVGSNNNFAHAASLAVAESPGEIYNPLFIYGGVGLGKTHLMHSIAHFILENDPEKKVLYVTSETFTNELIDALKIGKNGNELAMTTFREKYRNNDVLLIDDIQFIIGKESTQEEFFHTFNHLHVSGKQIIISSDKPPKDIETLEARLRTRFEWGLIADISSPDYETRMAILRKKEELDGLERYHIPDEVLQYIANNIKSNIRELEGSLNKLIALSNLEKKPIDIPLAAEALKDMISPDKNRVVTPELIIDVVSEHFNVPVAELKGKKRNAEIVLPRQIVMYLCRAMTDTPLKSVGIILGGKDHASVSHGVKKIEHEITVDEALNNTVNIIKKKINPV</sequence>
<dbReference type="InterPro" id="IPR013317">
    <property type="entry name" value="DnaA_dom"/>
</dbReference>
<feature type="binding site" evidence="8">
    <location>
        <position position="155"/>
    </location>
    <ligand>
        <name>ATP</name>
        <dbReference type="ChEBI" id="CHEBI:30616"/>
    </ligand>
</feature>
<evidence type="ECO:0000256" key="4">
    <source>
        <dbReference type="ARBA" id="ARBA00022741"/>
    </source>
</evidence>
<accession>A0A2Y9C6E8</accession>
<comment type="subunit">
    <text evidence="8">Oligomerizes as a right-handed, spiral filament on DNA at oriC.</text>
</comment>
<feature type="binding site" evidence="8">
    <location>
        <position position="157"/>
    </location>
    <ligand>
        <name>ATP</name>
        <dbReference type="ChEBI" id="CHEBI:30616"/>
    </ligand>
</feature>
<keyword evidence="15" id="KW-1185">Reference proteome</keyword>
<dbReference type="CDD" id="cd00009">
    <property type="entry name" value="AAA"/>
    <property type="match status" value="1"/>
</dbReference>
<dbReference type="Pfam" id="PF00308">
    <property type="entry name" value="Bac_DnaA"/>
    <property type="match status" value="1"/>
</dbReference>
<dbReference type="NCBIfam" id="TIGR00362">
    <property type="entry name" value="DnaA"/>
    <property type="match status" value="1"/>
</dbReference>
<dbReference type="FunFam" id="3.40.50.300:FF:000668">
    <property type="entry name" value="Chromosomal replication initiator protein DnaA"/>
    <property type="match status" value="1"/>
</dbReference>
<dbReference type="SUPFAM" id="SSF52540">
    <property type="entry name" value="P-loop containing nucleoside triphosphate hydrolases"/>
    <property type="match status" value="1"/>
</dbReference>
<dbReference type="InterPro" id="IPR013159">
    <property type="entry name" value="DnaA_C"/>
</dbReference>
<evidence type="ECO:0000313" key="15">
    <source>
        <dbReference type="Proteomes" id="UP000245845"/>
    </source>
</evidence>
<dbReference type="GO" id="GO:0005886">
    <property type="term" value="C:plasma membrane"/>
    <property type="evidence" value="ECO:0007669"/>
    <property type="project" value="TreeGrafter"/>
</dbReference>
<dbReference type="SUPFAM" id="SSF48295">
    <property type="entry name" value="TrpR-like"/>
    <property type="match status" value="1"/>
</dbReference>
<evidence type="ECO:0000259" key="12">
    <source>
        <dbReference type="SMART" id="SM00382"/>
    </source>
</evidence>
<evidence type="ECO:0000256" key="9">
    <source>
        <dbReference type="NCBIfam" id="TIGR00362"/>
    </source>
</evidence>
<dbReference type="AlphaFoldDB" id="A0A2Y9C6E8"/>
<evidence type="ECO:0000256" key="2">
    <source>
        <dbReference type="ARBA" id="ARBA00022490"/>
    </source>
</evidence>
<dbReference type="InterPro" id="IPR003593">
    <property type="entry name" value="AAA+_ATPase"/>
</dbReference>
<dbReference type="InterPro" id="IPR020591">
    <property type="entry name" value="Chromosome_initiator_DnaA-like"/>
</dbReference>
<dbReference type="PRINTS" id="PR00051">
    <property type="entry name" value="DNAA"/>
</dbReference>
<dbReference type="GO" id="GO:0008289">
    <property type="term" value="F:lipid binding"/>
    <property type="evidence" value="ECO:0007669"/>
    <property type="project" value="UniProtKB-KW"/>
</dbReference>
<keyword evidence="6 8" id="KW-0446">Lipid-binding</keyword>
<evidence type="ECO:0000256" key="5">
    <source>
        <dbReference type="ARBA" id="ARBA00022840"/>
    </source>
</evidence>
<comment type="similarity">
    <text evidence="1 8 11">Belongs to the DnaA family.</text>
</comment>
<dbReference type="SMART" id="SM00382">
    <property type="entry name" value="AAA"/>
    <property type="match status" value="1"/>
</dbReference>
<evidence type="ECO:0000256" key="3">
    <source>
        <dbReference type="ARBA" id="ARBA00022705"/>
    </source>
</evidence>
<comment type="subcellular location">
    <subcellularLocation>
        <location evidence="8">Cytoplasm</location>
    </subcellularLocation>
</comment>
<evidence type="ECO:0000256" key="8">
    <source>
        <dbReference type="HAMAP-Rule" id="MF_00377"/>
    </source>
</evidence>
<evidence type="ECO:0000313" key="14">
    <source>
        <dbReference type="EMBL" id="PWJ22877.1"/>
    </source>
</evidence>
<dbReference type="EMBL" id="QGDL01000016">
    <property type="protein sequence ID" value="PWJ22877.1"/>
    <property type="molecule type" value="Genomic_DNA"/>
</dbReference>
<gene>
    <name evidence="8" type="primary">dnaA</name>
    <name evidence="14" type="ORF">A8806_11652</name>
</gene>
<dbReference type="PANTHER" id="PTHR30050:SF2">
    <property type="entry name" value="CHROMOSOMAL REPLICATION INITIATOR PROTEIN DNAA"/>
    <property type="match status" value="1"/>
</dbReference>
<dbReference type="Pfam" id="PF11638">
    <property type="entry name" value="DnaA_N"/>
    <property type="match status" value="1"/>
</dbReference>
<dbReference type="InterPro" id="IPR010921">
    <property type="entry name" value="Trp_repressor/repl_initiator"/>
</dbReference>
<comment type="function">
    <text evidence="8 10">Plays an essential role in the initiation and regulation of chromosomal replication. ATP-DnaA binds to the origin of replication (oriC) to initiate formation of the DNA replication initiation complex once per cell cycle. Binds the DnaA box (a 9 base pair repeat at the origin) and separates the double-stranded (ds)DNA. Forms a right-handed helical filament on oriC DNA; dsDNA binds to the exterior of the filament while single-stranded (ss)DNA is stabiized in the filament's interior. The ATP-DnaA-oriC complex binds and stabilizes one strand of the AT-rich DNA unwinding element (DUE), permitting loading of DNA polymerase. After initiation quickly degrades to an ADP-DnaA complex that is not apt for DNA replication. Binds acidic phospholipids.</text>
</comment>
<evidence type="ECO:0000256" key="10">
    <source>
        <dbReference type="RuleBase" id="RU000577"/>
    </source>
</evidence>
<dbReference type="GO" id="GO:0006270">
    <property type="term" value="P:DNA replication initiation"/>
    <property type="evidence" value="ECO:0007669"/>
    <property type="project" value="UniProtKB-UniRule"/>
</dbReference>
<dbReference type="InterPro" id="IPR001957">
    <property type="entry name" value="Chromosome_initiator_DnaA"/>
</dbReference>
<dbReference type="GO" id="GO:0005737">
    <property type="term" value="C:cytoplasm"/>
    <property type="evidence" value="ECO:0007669"/>
    <property type="project" value="UniProtKB-SubCell"/>
</dbReference>
<dbReference type="FunFam" id="1.10.8.60:FF:000003">
    <property type="entry name" value="Chromosomal replication initiator protein DnaA"/>
    <property type="match status" value="1"/>
</dbReference>
<evidence type="ECO:0000256" key="7">
    <source>
        <dbReference type="ARBA" id="ARBA00023125"/>
    </source>
</evidence>
<reference evidence="14 15" key="1">
    <citation type="submission" date="2018-05" db="EMBL/GenBank/DDBJ databases">
        <title>The Hungate 1000. A catalogue of reference genomes from the rumen microbiome.</title>
        <authorList>
            <person name="Kelly W."/>
        </authorList>
    </citation>
    <scope>NUCLEOTIDE SEQUENCE [LARGE SCALE GENOMIC DNA]</scope>
    <source>
        <strain evidence="14 15">NLAE-zl-C242</strain>
    </source>
</reference>
<dbReference type="InterPro" id="IPR038454">
    <property type="entry name" value="DnaA_N_sf"/>
</dbReference>
<evidence type="ECO:0000259" key="13">
    <source>
        <dbReference type="SMART" id="SM00760"/>
    </source>
</evidence>
<proteinExistence type="inferred from homology"/>
<keyword evidence="2 8" id="KW-0963">Cytoplasm</keyword>
<dbReference type="Proteomes" id="UP000245845">
    <property type="component" value="Unassembled WGS sequence"/>
</dbReference>
<comment type="caution">
    <text evidence="8">Lacks conserved residue(s) required for the propagation of feature annotation.</text>
</comment>
<evidence type="ECO:0000256" key="11">
    <source>
        <dbReference type="RuleBase" id="RU004227"/>
    </source>
</evidence>
<keyword evidence="7 8" id="KW-0238">DNA-binding</keyword>
<dbReference type="InterPro" id="IPR027417">
    <property type="entry name" value="P-loop_NTPase"/>
</dbReference>
<dbReference type="PANTHER" id="PTHR30050">
    <property type="entry name" value="CHROMOSOMAL REPLICATION INITIATOR PROTEIN DNAA"/>
    <property type="match status" value="1"/>
</dbReference>
<dbReference type="SMART" id="SM00760">
    <property type="entry name" value="Bac_DnaA_C"/>
    <property type="match status" value="1"/>
</dbReference>
<keyword evidence="5 8" id="KW-0067">ATP-binding</keyword>
<dbReference type="Gene3D" id="1.10.1750.10">
    <property type="match status" value="1"/>
</dbReference>
<keyword evidence="4 8" id="KW-0547">Nucleotide-binding</keyword>
<dbReference type="HAMAP" id="MF_00377">
    <property type="entry name" value="DnaA_bact"/>
    <property type="match status" value="1"/>
</dbReference>
<dbReference type="Gene3D" id="3.30.300.180">
    <property type="match status" value="1"/>
</dbReference>